<accession>A0A218Y3B4</accession>
<sequence length="88" mass="10267">MADEAIHNHPDVEEQEVGAIQALEQRIERMERTLERRFEQRLDQRFEELHTMLGALNLRANQNAVDGGQVQGVFPREPPVVQRVPRRI</sequence>
<comment type="caution">
    <text evidence="2">The sequence shown here is derived from an EMBL/GenBank/DDBJ whole genome shotgun (WGS) entry which is preliminary data.</text>
</comment>
<reference evidence="3" key="1">
    <citation type="journal article" date="2017" name="Plant J.">
        <title>The pomegranate (Punica granatum L.) genome and the genomics of punicalagin biosynthesis.</title>
        <authorList>
            <person name="Qin G."/>
            <person name="Xu C."/>
            <person name="Ming R."/>
            <person name="Tang H."/>
            <person name="Guyot R."/>
            <person name="Kramer E.M."/>
            <person name="Hu Y."/>
            <person name="Yi X."/>
            <person name="Qi Y."/>
            <person name="Xu X."/>
            <person name="Gao Z."/>
            <person name="Pan H."/>
            <person name="Jian J."/>
            <person name="Tian Y."/>
            <person name="Yue Z."/>
            <person name="Xu Y."/>
        </authorList>
    </citation>
    <scope>NUCLEOTIDE SEQUENCE [LARGE SCALE GENOMIC DNA]</scope>
    <source>
        <strain evidence="3">cv. Dabenzi</strain>
    </source>
</reference>
<evidence type="ECO:0000313" key="3">
    <source>
        <dbReference type="Proteomes" id="UP000197138"/>
    </source>
</evidence>
<proteinExistence type="predicted"/>
<evidence type="ECO:0000256" key="1">
    <source>
        <dbReference type="SAM" id="Coils"/>
    </source>
</evidence>
<evidence type="ECO:0000313" key="2">
    <source>
        <dbReference type="EMBL" id="OWM91548.1"/>
    </source>
</evidence>
<dbReference type="AlphaFoldDB" id="A0A218Y3B4"/>
<gene>
    <name evidence="2" type="ORF">CDL15_Pgr024872</name>
</gene>
<organism evidence="2 3">
    <name type="scientific">Punica granatum</name>
    <name type="common">Pomegranate</name>
    <dbReference type="NCBI Taxonomy" id="22663"/>
    <lineage>
        <taxon>Eukaryota</taxon>
        <taxon>Viridiplantae</taxon>
        <taxon>Streptophyta</taxon>
        <taxon>Embryophyta</taxon>
        <taxon>Tracheophyta</taxon>
        <taxon>Spermatophyta</taxon>
        <taxon>Magnoliopsida</taxon>
        <taxon>eudicotyledons</taxon>
        <taxon>Gunneridae</taxon>
        <taxon>Pentapetalae</taxon>
        <taxon>rosids</taxon>
        <taxon>malvids</taxon>
        <taxon>Myrtales</taxon>
        <taxon>Lythraceae</taxon>
        <taxon>Punica</taxon>
    </lineage>
</organism>
<name>A0A218Y3B4_PUNGR</name>
<keyword evidence="1" id="KW-0175">Coiled coil</keyword>
<feature type="coiled-coil region" evidence="1">
    <location>
        <begin position="13"/>
        <end position="40"/>
    </location>
</feature>
<dbReference type="EMBL" id="MTKT01000189">
    <property type="protein sequence ID" value="OWM91548.1"/>
    <property type="molecule type" value="Genomic_DNA"/>
</dbReference>
<dbReference type="Proteomes" id="UP000197138">
    <property type="component" value="Unassembled WGS sequence"/>
</dbReference>
<protein>
    <submittedName>
        <fullName evidence="2">Uncharacterized protein</fullName>
    </submittedName>
</protein>